<dbReference type="Proteomes" id="UP000323317">
    <property type="component" value="Unassembled WGS sequence"/>
</dbReference>
<organism evidence="1 2">
    <name type="scientific">Rossellomorea vietnamensis</name>
    <dbReference type="NCBI Taxonomy" id="218284"/>
    <lineage>
        <taxon>Bacteria</taxon>
        <taxon>Bacillati</taxon>
        <taxon>Bacillota</taxon>
        <taxon>Bacilli</taxon>
        <taxon>Bacillales</taxon>
        <taxon>Bacillaceae</taxon>
        <taxon>Rossellomorea</taxon>
    </lineage>
</organism>
<name>A0A5D4KF72_9BACI</name>
<dbReference type="InterPro" id="IPR038765">
    <property type="entry name" value="Papain-like_cys_pep_sf"/>
</dbReference>
<dbReference type="AlphaFoldDB" id="A0A5D4KF72"/>
<proteinExistence type="predicted"/>
<evidence type="ECO:0008006" key="3">
    <source>
        <dbReference type="Google" id="ProtNLM"/>
    </source>
</evidence>
<comment type="caution">
    <text evidence="1">The sequence shown here is derived from an EMBL/GenBank/DDBJ whole genome shotgun (WGS) entry which is preliminary data.</text>
</comment>
<dbReference type="EMBL" id="VTEH01000007">
    <property type="protein sequence ID" value="TYR75385.1"/>
    <property type="molecule type" value="Genomic_DNA"/>
</dbReference>
<accession>A0A5D4KF72</accession>
<protein>
    <recommendedName>
        <fullName evidence="3">Arylamine N-acetyltransferase</fullName>
    </recommendedName>
</protein>
<evidence type="ECO:0000313" key="1">
    <source>
        <dbReference type="EMBL" id="TYR75385.1"/>
    </source>
</evidence>
<reference evidence="1 2" key="1">
    <citation type="submission" date="2019-08" db="EMBL/GenBank/DDBJ databases">
        <title>Bacillus genomes from the desert of Cuatro Cienegas, Coahuila.</title>
        <authorList>
            <person name="Olmedo-Alvarez G."/>
        </authorList>
    </citation>
    <scope>NUCLEOTIDE SEQUENCE [LARGE SCALE GENOMIC DNA]</scope>
    <source>
        <strain evidence="1 2">CH40_1T</strain>
    </source>
</reference>
<gene>
    <name evidence="1" type="ORF">FZC79_11355</name>
</gene>
<evidence type="ECO:0000313" key="2">
    <source>
        <dbReference type="Proteomes" id="UP000323317"/>
    </source>
</evidence>
<sequence>METLTKAWLHSRGEGRQRDTGTMKSHLERYGITGNCFDLALWLLDKFQQGEMEAYPIGHDLNTDKAHVAVVVLDKTGNRYLCDLGDQWLQPVLIEGNHSLFVTGKLEGFFPASDIEVLPGESAVEVLYHRPNGKTSRQVYELTPINMDTFMEAANRSQSNVKSEPLLEVRIPYKNEIAHWEFCDWKSFLSTTEGRVYDPPLFSITEWVERIHGKTGYDKEMLEEALIFYQKKRKH</sequence>
<dbReference type="SUPFAM" id="SSF54001">
    <property type="entry name" value="Cysteine proteinases"/>
    <property type="match status" value="1"/>
</dbReference>